<protein>
    <recommendedName>
        <fullName evidence="1">ATPase AAA-type core domain-containing protein</fullName>
    </recommendedName>
</protein>
<dbReference type="GO" id="GO:0016887">
    <property type="term" value="F:ATP hydrolysis activity"/>
    <property type="evidence" value="ECO:0007669"/>
    <property type="project" value="InterPro"/>
</dbReference>
<sequence length="946" mass="109930">MEENDSCESSKTLLEADTQYLQSEYNLISRNKHLHVNQSFNNLENIEFSNESSFSTSSIDSDFHKIAYQKQSIGSIESKCQATLTLSSVQSFKENKEEMCSSQEFNDSGYCEDSYISLRVPPFFRLTSFQKENEVKRLLVYKNPSKIVKLKVAPRSFLQKSSHSFFVKNPRNFIKDIKLFGQDSVSAKKTSVNYDNLKSIHPFFLSKTLNSYVPISLINTKVPHRFNSKLFIIEAAPWPTAKNTHVKDYYNEIVLKDTSLFKGKKGIRKKESFFEDYYLERYALLFGREKPILKKSFFYFSKLFYTLDDLKSLVASIIPYDDLKRPCFDKIYKSLDNKFLSSNFYDVRLWISKYSPTRACEVLFSEYEVMKLRDWLTACKLGSNTIKISCVIASPKKHMLEKNQQICLDQFINYGTGSRNPKSFLDGINEFRTLMNRQKKLYTKSQVSFARYILLTGPHGSYKSASVYAIAKELGFEIFEINSGSRRSGKDILDLVGEMSQSHLVDGEKVSNFNKSCFKTKLDMSFRKQSLILIEEVDILYEEDRNFWDTVMNLVYKSKRPIIMTCTDINTIPGFFLEFQSIIYFSTAPADLAANYLYLLSLSEGYIFSKEDLMLLYISKGCDLRASILQLQFFTQIGRYRSSELIQDIDMPISNTSFKKIVFENMFLSSTEWSNDFCELLETETFVGNRKHLDLIDDIFKNSLENIKLKDSSQIHGEIEKEKLFLDVHSDFLDTMSFCDYLSNKTSFRCSVKEVDLFNSDSLSSDTRQYHLDNLLGYDFLPSYRAHYTVYQPGYIHISLAIFTMSCFIFSNKLNDTDLDTLNICQYVSNAESLRIVLKKRYGVNVKELNIDSLKVVFSPLLFSNIWNYNTIPNSINALSGFSLSVDIGPYIRDIIRFYKLYKRKKDTDDSDKRTTRSSRILNCNLRKLNKYNIKDEKAILDTWIE</sequence>
<proteinExistence type="predicted"/>
<name>A0A0W4ZHZ3_PNEC8</name>
<dbReference type="GO" id="GO:0005524">
    <property type="term" value="F:ATP binding"/>
    <property type="evidence" value="ECO:0007669"/>
    <property type="project" value="InterPro"/>
</dbReference>
<evidence type="ECO:0000259" key="1">
    <source>
        <dbReference type="Pfam" id="PF00004"/>
    </source>
</evidence>
<dbReference type="AlphaFoldDB" id="A0A0W4ZHZ3"/>
<dbReference type="SUPFAM" id="SSF52540">
    <property type="entry name" value="P-loop containing nucleoside triphosphate hydrolases"/>
    <property type="match status" value="1"/>
</dbReference>
<gene>
    <name evidence="2" type="ORF">T552_01858</name>
</gene>
<accession>A0A0W4ZHZ3</accession>
<evidence type="ECO:0000313" key="2">
    <source>
        <dbReference type="EMBL" id="KTW27993.1"/>
    </source>
</evidence>
<dbReference type="CDD" id="cd00009">
    <property type="entry name" value="AAA"/>
    <property type="match status" value="1"/>
</dbReference>
<dbReference type="Gene3D" id="3.40.50.300">
    <property type="entry name" value="P-loop containing nucleotide triphosphate hydrolases"/>
    <property type="match status" value="1"/>
</dbReference>
<dbReference type="InterPro" id="IPR003959">
    <property type="entry name" value="ATPase_AAA_core"/>
</dbReference>
<evidence type="ECO:0000313" key="3">
    <source>
        <dbReference type="Proteomes" id="UP000054454"/>
    </source>
</evidence>
<dbReference type="VEuPathDB" id="FungiDB:T552_01858"/>
<organism evidence="2 3">
    <name type="scientific">Pneumocystis carinii (strain B80)</name>
    <name type="common">Rat pneumocystis pneumonia agent</name>
    <name type="synonym">Pneumocystis carinii f. sp. carinii</name>
    <dbReference type="NCBI Taxonomy" id="1408658"/>
    <lineage>
        <taxon>Eukaryota</taxon>
        <taxon>Fungi</taxon>
        <taxon>Dikarya</taxon>
        <taxon>Ascomycota</taxon>
        <taxon>Taphrinomycotina</taxon>
        <taxon>Pneumocystomycetes</taxon>
        <taxon>Pneumocystaceae</taxon>
        <taxon>Pneumocystis</taxon>
    </lineage>
</organism>
<keyword evidence="3" id="KW-1185">Reference proteome</keyword>
<reference evidence="3" key="1">
    <citation type="journal article" date="2016" name="Nat. Commun.">
        <title>Genome analysis of three Pneumocystis species reveals adaptation mechanisms to life exclusively in mammalian hosts.</title>
        <authorList>
            <person name="Ma L."/>
            <person name="Chen Z."/>
            <person name="Huang D.W."/>
            <person name="Kutty G."/>
            <person name="Ishihara M."/>
            <person name="Wang H."/>
            <person name="Abouelleil A."/>
            <person name="Bishop L."/>
            <person name="Davey E."/>
            <person name="Deng R."/>
            <person name="Deng X."/>
            <person name="Fan L."/>
            <person name="Fantoni G."/>
            <person name="Fitzgerald M."/>
            <person name="Gogineni E."/>
            <person name="Goldberg J.M."/>
            <person name="Handley G."/>
            <person name="Hu X."/>
            <person name="Huber C."/>
            <person name="Jiao X."/>
            <person name="Jones K."/>
            <person name="Levin J.Z."/>
            <person name="Liu Y."/>
            <person name="Macdonald P."/>
            <person name="Melnikov A."/>
            <person name="Raley C."/>
            <person name="Sassi M."/>
            <person name="Sherman B.T."/>
            <person name="Song X."/>
            <person name="Sykes S."/>
            <person name="Tran B."/>
            <person name="Walsh L."/>
            <person name="Xia Y."/>
            <person name="Yang J."/>
            <person name="Young S."/>
            <person name="Zeng Q."/>
            <person name="Zheng X."/>
            <person name="Stephens R."/>
            <person name="Nusbaum C."/>
            <person name="Birren B.W."/>
            <person name="Azadi P."/>
            <person name="Lempicki R.A."/>
            <person name="Cuomo C.A."/>
            <person name="Kovacs J.A."/>
        </authorList>
    </citation>
    <scope>NUCLEOTIDE SEQUENCE [LARGE SCALE GENOMIC DNA]</scope>
    <source>
        <strain evidence="3">B80</strain>
    </source>
</reference>
<dbReference type="InterPro" id="IPR027417">
    <property type="entry name" value="P-loop_NTPase"/>
</dbReference>
<dbReference type="PANTHER" id="PTHR23389:SF21">
    <property type="entry name" value="ATPASE FAMILY AAA DOMAIN-CONTAINING PROTEIN 5"/>
    <property type="match status" value="1"/>
</dbReference>
<feature type="domain" description="ATPase AAA-type core" evidence="1">
    <location>
        <begin position="453"/>
        <end position="585"/>
    </location>
</feature>
<dbReference type="Proteomes" id="UP000054454">
    <property type="component" value="Unassembled WGS sequence"/>
</dbReference>
<dbReference type="GO" id="GO:0005634">
    <property type="term" value="C:nucleus"/>
    <property type="evidence" value="ECO:0007669"/>
    <property type="project" value="TreeGrafter"/>
</dbReference>
<dbReference type="RefSeq" id="XP_018225702.1">
    <property type="nucleotide sequence ID" value="XM_018370421.1"/>
</dbReference>
<dbReference type="GeneID" id="28936624"/>
<dbReference type="GO" id="GO:0003677">
    <property type="term" value="F:DNA binding"/>
    <property type="evidence" value="ECO:0007669"/>
    <property type="project" value="TreeGrafter"/>
</dbReference>
<dbReference type="PANTHER" id="PTHR23389">
    <property type="entry name" value="CHROMOSOME TRANSMISSION FIDELITY FACTOR 18"/>
    <property type="match status" value="1"/>
</dbReference>
<dbReference type="OrthoDB" id="10064318at2759"/>
<comment type="caution">
    <text evidence="2">The sequence shown here is derived from an EMBL/GenBank/DDBJ whole genome shotgun (WGS) entry which is preliminary data.</text>
</comment>
<dbReference type="Pfam" id="PF00004">
    <property type="entry name" value="AAA"/>
    <property type="match status" value="1"/>
</dbReference>
<dbReference type="EMBL" id="LFVZ01000008">
    <property type="protein sequence ID" value="KTW27993.1"/>
    <property type="molecule type" value="Genomic_DNA"/>
</dbReference>